<dbReference type="GO" id="GO:0005778">
    <property type="term" value="C:peroxisomal membrane"/>
    <property type="evidence" value="ECO:0007669"/>
    <property type="project" value="UniProtKB-SubCell"/>
</dbReference>
<evidence type="ECO:0000256" key="3">
    <source>
        <dbReference type="ARBA" id="ARBA00046271"/>
    </source>
</evidence>
<evidence type="ECO:0000256" key="4">
    <source>
        <dbReference type="SAM" id="Phobius"/>
    </source>
</evidence>
<evidence type="ECO:0000256" key="2">
    <source>
        <dbReference type="ARBA" id="ARBA00023140"/>
    </source>
</evidence>
<feature type="transmembrane region" description="Helical" evidence="4">
    <location>
        <begin position="131"/>
        <end position="151"/>
    </location>
</feature>
<dbReference type="InterPro" id="IPR026510">
    <property type="entry name" value="PEX11C_met"/>
</dbReference>
<reference evidence="5" key="1">
    <citation type="submission" date="2022-12" db="EMBL/GenBank/DDBJ databases">
        <authorList>
            <person name="Alioto T."/>
            <person name="Alioto T."/>
            <person name="Gomez Garrido J."/>
        </authorList>
    </citation>
    <scope>NUCLEOTIDE SEQUENCE</scope>
</reference>
<evidence type="ECO:0000313" key="5">
    <source>
        <dbReference type="EMBL" id="CAI5799215.1"/>
    </source>
</evidence>
<keyword evidence="2" id="KW-0576">Peroxisome</keyword>
<evidence type="ECO:0000256" key="1">
    <source>
        <dbReference type="ARBA" id="ARBA00023136"/>
    </source>
</evidence>
<proteinExistence type="predicted"/>
<sequence>MAAGAEGLLGALVALLETHRGRDRAVRTLGYGCQLAGGALAARSHPTESPLGQSLLAISAQLSHCRTVLRLFDDLSMLAYSCQYGLGPKEEDPAVRWLSVASNVADQLYYPCEHLAWAADAKVIRGDSGKWWVLSTLLWATSLLLGIARSLRILCQLRRRRPKQASKDSLRTMRVRARAEALTVAGNLADLCNAVHWLPPGVLWAGRFPPWLVGLLGTTSSLIGVYQTYVGGAA</sequence>
<keyword evidence="4" id="KW-0812">Transmembrane</keyword>
<keyword evidence="6" id="KW-1185">Reference proteome</keyword>
<dbReference type="Pfam" id="PF05648">
    <property type="entry name" value="PEX11"/>
    <property type="match status" value="1"/>
</dbReference>
<keyword evidence="4" id="KW-1133">Transmembrane helix</keyword>
<evidence type="ECO:0000313" key="6">
    <source>
        <dbReference type="Proteomes" id="UP001178461"/>
    </source>
</evidence>
<dbReference type="InterPro" id="IPR008733">
    <property type="entry name" value="PEX11"/>
</dbReference>
<name>A0AA35LMW3_9SAUR</name>
<comment type="subcellular location">
    <subcellularLocation>
        <location evidence="3">Peroxisome membrane</location>
    </subcellularLocation>
</comment>
<organism evidence="5 6">
    <name type="scientific">Podarcis lilfordi</name>
    <name type="common">Lilford's wall lizard</name>
    <dbReference type="NCBI Taxonomy" id="74358"/>
    <lineage>
        <taxon>Eukaryota</taxon>
        <taxon>Metazoa</taxon>
        <taxon>Chordata</taxon>
        <taxon>Craniata</taxon>
        <taxon>Vertebrata</taxon>
        <taxon>Euteleostomi</taxon>
        <taxon>Lepidosauria</taxon>
        <taxon>Squamata</taxon>
        <taxon>Bifurcata</taxon>
        <taxon>Unidentata</taxon>
        <taxon>Episquamata</taxon>
        <taxon>Laterata</taxon>
        <taxon>Lacertibaenia</taxon>
        <taxon>Lacertidae</taxon>
        <taxon>Podarcis</taxon>
    </lineage>
</organism>
<dbReference type="EMBL" id="OX395144">
    <property type="protein sequence ID" value="CAI5799215.1"/>
    <property type="molecule type" value="Genomic_DNA"/>
</dbReference>
<dbReference type="Proteomes" id="UP001178461">
    <property type="component" value="Chromosome 18"/>
</dbReference>
<dbReference type="PANTHER" id="PTHR20990">
    <property type="entry name" value="PEROXISOMAL BIOGENESIS FACTOR 11"/>
    <property type="match status" value="1"/>
</dbReference>
<dbReference type="GO" id="GO:0016559">
    <property type="term" value="P:peroxisome fission"/>
    <property type="evidence" value="ECO:0007669"/>
    <property type="project" value="InterPro"/>
</dbReference>
<dbReference type="AlphaFoldDB" id="A0AA35LMW3"/>
<gene>
    <name evidence="5" type="ORF">PODLI_1B030651</name>
</gene>
<protein>
    <submittedName>
        <fullName evidence="5">Membrane 11C isoform X2</fullName>
    </submittedName>
</protein>
<dbReference type="PANTHER" id="PTHR20990:SF1">
    <property type="entry name" value="PEROXISOMAL MEMBRANE PROTEIN 11C"/>
    <property type="match status" value="1"/>
</dbReference>
<keyword evidence="1 4" id="KW-0472">Membrane</keyword>
<accession>A0AA35LMW3</accession>